<feature type="region of interest" description="Disordered" evidence="1">
    <location>
        <begin position="1"/>
        <end position="31"/>
    </location>
</feature>
<dbReference type="PANTHER" id="PTHR45774">
    <property type="entry name" value="BTB/POZ DOMAIN-CONTAINING"/>
    <property type="match status" value="1"/>
</dbReference>
<name>A0ABD2LXS3_9BILA</name>
<feature type="compositionally biased region" description="Basic and acidic residues" evidence="1">
    <location>
        <begin position="21"/>
        <end position="31"/>
    </location>
</feature>
<dbReference type="SUPFAM" id="SSF54695">
    <property type="entry name" value="POZ domain"/>
    <property type="match status" value="1"/>
</dbReference>
<sequence>MTELERLQKMNSEKGNGSEENDSKMKTEKPDPLADRMKLLLSTAKFADTHFLVGQNDKKELVLAHRAILSASSDVFEAMFQKEATENANGKICGKTSAEKDGPMLVPDVDAEAFKVMLRFIYSDDLSELNGQNAAEVLYAALKFNVIGLIKALADFPIPKLSHVFAALSFARFNELLKDFVQQCFEYIDKNTDDLFKSEEFLQIDQNLLCEIFELPSDMLSKDEVIAVYQFHTLPNRRGIFNGFFPMPFPTIGRISDQKKGTLLMDIEKVSEFAREEVESKNDKDENNDNMLYIFLLCDAPEKDKHWNCKCSGNVRIVSQKNEVLGFKKVFVDLVFDNENSLQCVKSISFAELMDPSKGLYDKKEDKVTLAIDVTVKEAKMEETNHKYPICENASIFRIYFCQYFPWKSSDVTFTFTPIRDWTIRQWTIRQLDNPTVRTIRQKWTIRQWTIRQ</sequence>
<dbReference type="EMBL" id="JBICBT010000225">
    <property type="protein sequence ID" value="KAL3120065.1"/>
    <property type="molecule type" value="Genomic_DNA"/>
</dbReference>
<dbReference type="PROSITE" id="PS50097">
    <property type="entry name" value="BTB"/>
    <property type="match status" value="1"/>
</dbReference>
<dbReference type="Gene3D" id="3.30.710.10">
    <property type="entry name" value="Potassium Channel Kv1.1, Chain A"/>
    <property type="match status" value="1"/>
</dbReference>
<evidence type="ECO:0000313" key="3">
    <source>
        <dbReference type="EMBL" id="KAL3120065.1"/>
    </source>
</evidence>
<dbReference type="CDD" id="cd14733">
    <property type="entry name" value="BACK"/>
    <property type="match status" value="1"/>
</dbReference>
<accession>A0ABD2LXS3</accession>
<dbReference type="PANTHER" id="PTHR45774:SF3">
    <property type="entry name" value="BTB (POZ) DOMAIN-CONTAINING 2B-RELATED"/>
    <property type="match status" value="1"/>
</dbReference>
<protein>
    <recommendedName>
        <fullName evidence="2">BTB domain-containing protein</fullName>
    </recommendedName>
</protein>
<gene>
    <name evidence="3" type="ORF">niasHT_003317</name>
</gene>
<dbReference type="Proteomes" id="UP001620626">
    <property type="component" value="Unassembled WGS sequence"/>
</dbReference>
<proteinExistence type="predicted"/>
<dbReference type="Pfam" id="PF00651">
    <property type="entry name" value="BTB"/>
    <property type="match status" value="1"/>
</dbReference>
<dbReference type="InterPro" id="IPR000210">
    <property type="entry name" value="BTB/POZ_dom"/>
</dbReference>
<keyword evidence="4" id="KW-1185">Reference proteome</keyword>
<feature type="domain" description="BTB" evidence="2">
    <location>
        <begin position="47"/>
        <end position="130"/>
    </location>
</feature>
<dbReference type="AlphaFoldDB" id="A0ABD2LXS3"/>
<dbReference type="Gene3D" id="2.60.210.10">
    <property type="entry name" value="Apoptosis, Tumor Necrosis Factor Receptor Associated Protein 2, Chain A"/>
    <property type="match status" value="1"/>
</dbReference>
<dbReference type="InterPro" id="IPR008974">
    <property type="entry name" value="TRAF-like"/>
</dbReference>
<organism evidence="3 4">
    <name type="scientific">Heterodera trifolii</name>
    <dbReference type="NCBI Taxonomy" id="157864"/>
    <lineage>
        <taxon>Eukaryota</taxon>
        <taxon>Metazoa</taxon>
        <taxon>Ecdysozoa</taxon>
        <taxon>Nematoda</taxon>
        <taxon>Chromadorea</taxon>
        <taxon>Rhabditida</taxon>
        <taxon>Tylenchina</taxon>
        <taxon>Tylenchomorpha</taxon>
        <taxon>Tylenchoidea</taxon>
        <taxon>Heteroderidae</taxon>
        <taxon>Heteroderinae</taxon>
        <taxon>Heterodera</taxon>
    </lineage>
</organism>
<reference evidence="3 4" key="1">
    <citation type="submission" date="2024-10" db="EMBL/GenBank/DDBJ databases">
        <authorList>
            <person name="Kim D."/>
        </authorList>
    </citation>
    <scope>NUCLEOTIDE SEQUENCE [LARGE SCALE GENOMIC DNA]</scope>
    <source>
        <strain evidence="3">BH-2024</strain>
    </source>
</reference>
<feature type="compositionally biased region" description="Basic and acidic residues" evidence="1">
    <location>
        <begin position="1"/>
        <end position="12"/>
    </location>
</feature>
<dbReference type="SMART" id="SM00225">
    <property type="entry name" value="BTB"/>
    <property type="match status" value="1"/>
</dbReference>
<evidence type="ECO:0000259" key="2">
    <source>
        <dbReference type="PROSITE" id="PS50097"/>
    </source>
</evidence>
<dbReference type="InterPro" id="IPR011333">
    <property type="entry name" value="SKP1/BTB/POZ_sf"/>
</dbReference>
<dbReference type="SUPFAM" id="SSF49599">
    <property type="entry name" value="TRAF domain-like"/>
    <property type="match status" value="1"/>
</dbReference>
<comment type="caution">
    <text evidence="3">The sequence shown here is derived from an EMBL/GenBank/DDBJ whole genome shotgun (WGS) entry which is preliminary data.</text>
</comment>
<evidence type="ECO:0000313" key="4">
    <source>
        <dbReference type="Proteomes" id="UP001620626"/>
    </source>
</evidence>
<evidence type="ECO:0000256" key="1">
    <source>
        <dbReference type="SAM" id="MobiDB-lite"/>
    </source>
</evidence>